<dbReference type="PANTHER" id="PTHR12106:SF27">
    <property type="entry name" value="SORTILIN-RELATED RECEPTOR"/>
    <property type="match status" value="1"/>
</dbReference>
<reference evidence="7" key="1">
    <citation type="journal article" date="2020" name="bioRxiv">
        <title>Comparative genomics of Chlamydomonas.</title>
        <authorList>
            <person name="Craig R.J."/>
            <person name="Hasan A.R."/>
            <person name="Ness R.W."/>
            <person name="Keightley P.D."/>
        </authorList>
    </citation>
    <scope>NUCLEOTIDE SEQUENCE</scope>
    <source>
        <strain evidence="7">CCAP 11/70</strain>
    </source>
</reference>
<evidence type="ECO:0000256" key="1">
    <source>
        <dbReference type="ARBA" id="ARBA00004370"/>
    </source>
</evidence>
<proteinExistence type="predicted"/>
<evidence type="ECO:0000259" key="6">
    <source>
        <dbReference type="SMART" id="SM00602"/>
    </source>
</evidence>
<dbReference type="Pfam" id="PF15902">
    <property type="entry name" value="Sortilin-Vps10"/>
    <property type="match status" value="1"/>
</dbReference>
<gene>
    <name evidence="7" type="ORF">HYH03_015526</name>
</gene>
<dbReference type="SMART" id="SM00602">
    <property type="entry name" value="VPS10"/>
    <property type="match status" value="1"/>
</dbReference>
<dbReference type="EMBL" id="JAEHOE010000122">
    <property type="protein sequence ID" value="KAG2485816.1"/>
    <property type="molecule type" value="Genomic_DNA"/>
</dbReference>
<name>A0A836BQV7_9CHLO</name>
<dbReference type="Gene3D" id="2.130.10.10">
    <property type="entry name" value="YVTN repeat-like/Quinoprotein amine dehydrogenase"/>
    <property type="match status" value="1"/>
</dbReference>
<dbReference type="Proteomes" id="UP000612055">
    <property type="component" value="Unassembled WGS sequence"/>
</dbReference>
<dbReference type="Pfam" id="PF15901">
    <property type="entry name" value="Sortilin_C"/>
    <property type="match status" value="1"/>
</dbReference>
<dbReference type="InterPro" id="IPR006581">
    <property type="entry name" value="VPS10"/>
</dbReference>
<dbReference type="InterPro" id="IPR031777">
    <property type="entry name" value="Sortilin_C"/>
</dbReference>
<evidence type="ECO:0000313" key="8">
    <source>
        <dbReference type="Proteomes" id="UP000612055"/>
    </source>
</evidence>
<sequence>MDVYYGFDGDDNKVVFVSAREGNGGPTGSLWRSLDGGRSFANVTGRLEQATQAANGTSAPAAAGVISVLGQISRPGRVLVLGRDSWAWVSQDSGESYTAVPLPWWGTDVLRVMPHPRAQQGPGAGPGGARGPGLDGWLLVLATRNCGERPCPQGLWLNRDALNASSPWEDLAAGSGGRVGGFADARWGAELCGPQGDVCPGGQAIPDPRILATVYPRGTVPQPGWSMASNFMISDDWFVSYNRTTRPCANGVTPLGSLLVVGVANGCPADGARYGSDYGASWVSSDGGASFAPVCFAPKPQTQSFFWTYPTLGGRGAAIALDRTLHNAADTSSPYEASTLHLLAAPPPSAPSAAPSAAPAPAPAAVSSVGLLAVRGGTASAPDFLVVDGAPATFIANVPMQPFALDPGVWSTEAGVTRTETRISFNGGASWQPIPAPTSFAHAECAQCAGRRPCSLHLWGASTWTPSSWAAATTVRPAIYSHPAAPGLVIANGNVGRPGVGLGGSADGSPEGTCTWLSTDGGATWRDVAVGLHVYEYGDAGGVVALAKHASSGQPATEVQLSFDYGSCWKSVPLRDALYVDNIRSPTRGAATSLLLHGRVCPREAGPKCTGTDDDFTFWGPGPRTVLYGVDVAAAMGGTGAGGRPAACGPGDYVPWRPAGPGGAPLECVLGRPVVPLQRRKAGARCLNAGAQRPPPPVGGSCGCGAEEYRCEYGFTRDYVGSNGTTTAAAAAAPASEDPLQPAPACVPLPSNVVPTCPSIDSGAYTPSPTGQRLISAGGQCAAVPPSPPRATAPRGAHAPPPRRAPTTRPRPRSSLRKFMPPRSARPPPRARA</sequence>
<dbReference type="InterPro" id="IPR015943">
    <property type="entry name" value="WD40/YVTN_repeat-like_dom_sf"/>
</dbReference>
<evidence type="ECO:0000313" key="7">
    <source>
        <dbReference type="EMBL" id="KAG2485816.1"/>
    </source>
</evidence>
<dbReference type="PANTHER" id="PTHR12106">
    <property type="entry name" value="SORTILIN RELATED"/>
    <property type="match status" value="1"/>
</dbReference>
<feature type="domain" description="VPS10" evidence="6">
    <location>
        <begin position="13"/>
        <end position="762"/>
    </location>
</feature>
<dbReference type="InterPro" id="IPR050310">
    <property type="entry name" value="VPS10-sortilin"/>
</dbReference>
<dbReference type="AlphaFoldDB" id="A0A836BQV7"/>
<comment type="subcellular location">
    <subcellularLocation>
        <location evidence="1">Membrane</location>
    </subcellularLocation>
</comment>
<protein>
    <recommendedName>
        <fullName evidence="6">VPS10 domain-containing protein</fullName>
    </recommendedName>
</protein>
<evidence type="ECO:0000256" key="4">
    <source>
        <dbReference type="ARBA" id="ARBA00023180"/>
    </source>
</evidence>
<organism evidence="7 8">
    <name type="scientific">Edaphochlamys debaryana</name>
    <dbReference type="NCBI Taxonomy" id="47281"/>
    <lineage>
        <taxon>Eukaryota</taxon>
        <taxon>Viridiplantae</taxon>
        <taxon>Chlorophyta</taxon>
        <taxon>core chlorophytes</taxon>
        <taxon>Chlorophyceae</taxon>
        <taxon>CS clade</taxon>
        <taxon>Chlamydomonadales</taxon>
        <taxon>Chlamydomonadales incertae sedis</taxon>
        <taxon>Edaphochlamys</taxon>
    </lineage>
</organism>
<keyword evidence="3" id="KW-0472">Membrane</keyword>
<evidence type="ECO:0000256" key="5">
    <source>
        <dbReference type="SAM" id="MobiDB-lite"/>
    </source>
</evidence>
<feature type="compositionally biased region" description="Pro residues" evidence="5">
    <location>
        <begin position="824"/>
        <end position="833"/>
    </location>
</feature>
<dbReference type="GO" id="GO:0016020">
    <property type="term" value="C:membrane"/>
    <property type="evidence" value="ECO:0007669"/>
    <property type="project" value="UniProtKB-SubCell"/>
</dbReference>
<keyword evidence="8" id="KW-1185">Reference proteome</keyword>
<dbReference type="GO" id="GO:0005794">
    <property type="term" value="C:Golgi apparatus"/>
    <property type="evidence" value="ECO:0007669"/>
    <property type="project" value="TreeGrafter"/>
</dbReference>
<accession>A0A836BQV7</accession>
<comment type="caution">
    <text evidence="7">The sequence shown here is derived from an EMBL/GenBank/DDBJ whole genome shotgun (WGS) entry which is preliminary data.</text>
</comment>
<keyword evidence="2" id="KW-0677">Repeat</keyword>
<dbReference type="OrthoDB" id="443634at2759"/>
<dbReference type="GO" id="GO:0006892">
    <property type="term" value="P:post-Golgi vesicle-mediated transport"/>
    <property type="evidence" value="ECO:0007669"/>
    <property type="project" value="TreeGrafter"/>
</dbReference>
<dbReference type="InterPro" id="IPR031778">
    <property type="entry name" value="Sortilin_N"/>
</dbReference>
<dbReference type="SUPFAM" id="SSF110296">
    <property type="entry name" value="Oligoxyloglucan reducing end-specific cellobiohydrolase"/>
    <property type="match status" value="2"/>
</dbReference>
<evidence type="ECO:0000256" key="3">
    <source>
        <dbReference type="ARBA" id="ARBA00023136"/>
    </source>
</evidence>
<keyword evidence="4" id="KW-0325">Glycoprotein</keyword>
<feature type="region of interest" description="Disordered" evidence="5">
    <location>
        <begin position="764"/>
        <end position="833"/>
    </location>
</feature>
<evidence type="ECO:0000256" key="2">
    <source>
        <dbReference type="ARBA" id="ARBA00022737"/>
    </source>
</evidence>